<dbReference type="InterPro" id="IPR053185">
    <property type="entry name" value="SET_domain_protein"/>
</dbReference>
<dbReference type="PANTHER" id="PTHR47332:SF6">
    <property type="entry name" value="SET DOMAIN-CONTAINING PROTEIN"/>
    <property type="match status" value="1"/>
</dbReference>
<evidence type="ECO:0000313" key="3">
    <source>
        <dbReference type="Proteomes" id="UP001303473"/>
    </source>
</evidence>
<gene>
    <name evidence="2" type="ORF">QBC46DRAFT_431428</name>
</gene>
<dbReference type="Pfam" id="PF00856">
    <property type="entry name" value="SET"/>
    <property type="match status" value="1"/>
</dbReference>
<dbReference type="CDD" id="cd20071">
    <property type="entry name" value="SET_SMYD"/>
    <property type="match status" value="1"/>
</dbReference>
<sequence length="309" mass="34465">MITTPSNAEVISFPPSPIRYQNEVPGFSKEEIPGKGIGLIANRTIYRGEVIMQRLPTLIIHLGAHFHLPSGERTNLYDRAVQSLSISARERFMKQVGTDIYAKIDRNAFRFFIPGIGDEGGHLGSYPDAALLNHDCRPNVHYRIQNMTHITVAVRDISPGEELTISYVDGMLSQAGRQNRLNDWGFACTCSVCSGGEAKIEESDKRLKRIAHLTSNLDSFEGEVTPETGAELVSLHVEEGLHMYLGHAYTRAALNFALFGDGRAKEYAEEAVKAATREFGEHAGDVQSMKDLERDPRGHWAWGLRTHRF</sequence>
<name>A0AAN6MVG5_9PEZI</name>
<dbReference type="PROSITE" id="PS50280">
    <property type="entry name" value="SET"/>
    <property type="match status" value="1"/>
</dbReference>
<dbReference type="SMART" id="SM00317">
    <property type="entry name" value="SET"/>
    <property type="match status" value="1"/>
</dbReference>
<evidence type="ECO:0000313" key="2">
    <source>
        <dbReference type="EMBL" id="KAK3933780.1"/>
    </source>
</evidence>
<comment type="caution">
    <text evidence="2">The sequence shown here is derived from an EMBL/GenBank/DDBJ whole genome shotgun (WGS) entry which is preliminary data.</text>
</comment>
<proteinExistence type="predicted"/>
<dbReference type="InterPro" id="IPR046341">
    <property type="entry name" value="SET_dom_sf"/>
</dbReference>
<dbReference type="Proteomes" id="UP001303473">
    <property type="component" value="Unassembled WGS sequence"/>
</dbReference>
<dbReference type="AlphaFoldDB" id="A0AAN6MVG5"/>
<protein>
    <recommendedName>
        <fullName evidence="1">SET domain-containing protein</fullName>
    </recommendedName>
</protein>
<accession>A0AAN6MVG5</accession>
<dbReference type="EMBL" id="MU854073">
    <property type="protein sequence ID" value="KAK3933780.1"/>
    <property type="molecule type" value="Genomic_DNA"/>
</dbReference>
<dbReference type="InterPro" id="IPR001214">
    <property type="entry name" value="SET_dom"/>
</dbReference>
<feature type="domain" description="SET" evidence="1">
    <location>
        <begin position="25"/>
        <end position="168"/>
    </location>
</feature>
<dbReference type="PANTHER" id="PTHR47332">
    <property type="entry name" value="SET DOMAIN-CONTAINING PROTEIN 5"/>
    <property type="match status" value="1"/>
</dbReference>
<reference evidence="3" key="1">
    <citation type="journal article" date="2023" name="Mol. Phylogenet. Evol.">
        <title>Genome-scale phylogeny and comparative genomics of the fungal order Sordariales.</title>
        <authorList>
            <person name="Hensen N."/>
            <person name="Bonometti L."/>
            <person name="Westerberg I."/>
            <person name="Brannstrom I.O."/>
            <person name="Guillou S."/>
            <person name="Cros-Aarteil S."/>
            <person name="Calhoun S."/>
            <person name="Haridas S."/>
            <person name="Kuo A."/>
            <person name="Mondo S."/>
            <person name="Pangilinan J."/>
            <person name="Riley R."/>
            <person name="LaButti K."/>
            <person name="Andreopoulos B."/>
            <person name="Lipzen A."/>
            <person name="Chen C."/>
            <person name="Yan M."/>
            <person name="Daum C."/>
            <person name="Ng V."/>
            <person name="Clum A."/>
            <person name="Steindorff A."/>
            <person name="Ohm R.A."/>
            <person name="Martin F."/>
            <person name="Silar P."/>
            <person name="Natvig D.O."/>
            <person name="Lalanne C."/>
            <person name="Gautier V."/>
            <person name="Ament-Velasquez S.L."/>
            <person name="Kruys A."/>
            <person name="Hutchinson M.I."/>
            <person name="Powell A.J."/>
            <person name="Barry K."/>
            <person name="Miller A.N."/>
            <person name="Grigoriev I.V."/>
            <person name="Debuchy R."/>
            <person name="Gladieux P."/>
            <person name="Hiltunen Thoren M."/>
            <person name="Johannesson H."/>
        </authorList>
    </citation>
    <scope>NUCLEOTIDE SEQUENCE [LARGE SCALE GENOMIC DNA]</scope>
    <source>
        <strain evidence="3">CBS 340.73</strain>
    </source>
</reference>
<keyword evidence="3" id="KW-1185">Reference proteome</keyword>
<dbReference type="Gene3D" id="2.170.270.10">
    <property type="entry name" value="SET domain"/>
    <property type="match status" value="1"/>
</dbReference>
<dbReference type="SUPFAM" id="SSF82199">
    <property type="entry name" value="SET domain"/>
    <property type="match status" value="1"/>
</dbReference>
<evidence type="ECO:0000259" key="1">
    <source>
        <dbReference type="PROSITE" id="PS50280"/>
    </source>
</evidence>
<organism evidence="2 3">
    <name type="scientific">Diplogelasinospora grovesii</name>
    <dbReference type="NCBI Taxonomy" id="303347"/>
    <lineage>
        <taxon>Eukaryota</taxon>
        <taxon>Fungi</taxon>
        <taxon>Dikarya</taxon>
        <taxon>Ascomycota</taxon>
        <taxon>Pezizomycotina</taxon>
        <taxon>Sordariomycetes</taxon>
        <taxon>Sordariomycetidae</taxon>
        <taxon>Sordariales</taxon>
        <taxon>Diplogelasinosporaceae</taxon>
        <taxon>Diplogelasinospora</taxon>
    </lineage>
</organism>